<dbReference type="EMBL" id="CP120942">
    <property type="protein sequence ID" value="WFF98282.1"/>
    <property type="molecule type" value="Genomic_DNA"/>
</dbReference>
<dbReference type="Proteomes" id="UP001218423">
    <property type="component" value="Chromosome"/>
</dbReference>
<evidence type="ECO:0000313" key="3">
    <source>
        <dbReference type="EMBL" id="UZC86213.1"/>
    </source>
</evidence>
<dbReference type="Pfam" id="PF04077">
    <property type="entry name" value="DsrH"/>
    <property type="match status" value="1"/>
</dbReference>
<dbReference type="EMBL" id="CP110176">
    <property type="protein sequence ID" value="UZC86213.1"/>
    <property type="molecule type" value="Genomic_DNA"/>
</dbReference>
<dbReference type="InterPro" id="IPR007215">
    <property type="entry name" value="Sulphur_relay_TusB/DsrH"/>
</dbReference>
<evidence type="ECO:0000313" key="5">
    <source>
        <dbReference type="Proteomes" id="UP000515756"/>
    </source>
</evidence>
<dbReference type="EMBL" id="AP021927">
    <property type="protein sequence ID" value="BBQ31332.1"/>
    <property type="molecule type" value="Genomic_DNA"/>
</dbReference>
<gene>
    <name evidence="2" type="primary">tusB</name>
    <name evidence="2" type="ORF">N5I20_22885</name>
    <name evidence="3" type="ORF">OJY61_20695</name>
    <name evidence="4" type="ORF">P5S46_01290</name>
    <name evidence="1" type="ORF">WP2W18E01_29140</name>
</gene>
<keyword evidence="1" id="KW-0808">Transferase</keyword>
<dbReference type="GO" id="GO:0002143">
    <property type="term" value="P:tRNA wobble position uridine thiolation"/>
    <property type="evidence" value="ECO:0007669"/>
    <property type="project" value="InterPro"/>
</dbReference>
<evidence type="ECO:0000313" key="1">
    <source>
        <dbReference type="EMBL" id="BBQ31332.1"/>
    </source>
</evidence>
<evidence type="ECO:0000313" key="2">
    <source>
        <dbReference type="EMBL" id="MDH1507885.1"/>
    </source>
</evidence>
<dbReference type="Gene3D" id="3.40.1260.10">
    <property type="entry name" value="DsrEFH-like"/>
    <property type="match status" value="1"/>
</dbReference>
<evidence type="ECO:0000313" key="4">
    <source>
        <dbReference type="EMBL" id="WFF98282.1"/>
    </source>
</evidence>
<dbReference type="Proteomes" id="UP001161704">
    <property type="component" value="Unassembled WGS sequence"/>
</dbReference>
<dbReference type="GO" id="GO:0016740">
    <property type="term" value="F:transferase activity"/>
    <property type="evidence" value="ECO:0007669"/>
    <property type="project" value="UniProtKB-KW"/>
</dbReference>
<dbReference type="RefSeq" id="WP_043153905.1">
    <property type="nucleotide sequence ID" value="NZ_AP019195.1"/>
</dbReference>
<protein>
    <submittedName>
        <fullName evidence="1">Sulfurtransferase TusB</fullName>
    </submittedName>
    <submittedName>
        <fullName evidence="2">Sulfurtransferase complex subunit TusB</fullName>
    </submittedName>
</protein>
<reference evidence="4" key="3">
    <citation type="submission" date="2023-03" db="EMBL/GenBank/DDBJ databases">
        <title>Aeromonas caviae strain AC1520.</title>
        <authorList>
            <person name="Xie T."/>
            <person name="Zhang Q."/>
            <person name="Deng J."/>
            <person name="Li X."/>
        </authorList>
    </citation>
    <scope>NUCLEOTIDE SEQUENCE</scope>
    <source>
        <strain evidence="4">AC1520</strain>
    </source>
</reference>
<dbReference type="NCBIfam" id="TIGR03011">
    <property type="entry name" value="sulf_tusB_dsrH"/>
    <property type="match status" value="1"/>
</dbReference>
<sequence length="92" mass="10104">MIQLILNSPFMSQDLELALRYRMEGDLVVLMQDAVMAAAAPGWCERLADVPLYVMKEDLQARGLSSGIGMELDMPGLIRLIAEHGSPQTWGG</sequence>
<organism evidence="2 6">
    <name type="scientific">Aeromonas caviae</name>
    <name type="common">Aeromonas punctata</name>
    <dbReference type="NCBI Taxonomy" id="648"/>
    <lineage>
        <taxon>Bacteria</taxon>
        <taxon>Pseudomonadati</taxon>
        <taxon>Pseudomonadota</taxon>
        <taxon>Gammaproteobacteria</taxon>
        <taxon>Aeromonadales</taxon>
        <taxon>Aeromonadaceae</taxon>
        <taxon>Aeromonas</taxon>
    </lineage>
</organism>
<reference evidence="3" key="4">
    <citation type="submission" date="2023-04" db="EMBL/GenBank/DDBJ databases">
        <title>Whole Genome Sequence of Multi-drug resistant Aeromonas caviae as a gut pathogen in newborn.</title>
        <authorList>
            <person name="Jadhav S.V."/>
            <person name="Saroj S.D."/>
            <person name="Saha U.B."/>
            <person name="Sen S."/>
            <person name="Kher A."/>
        </authorList>
    </citation>
    <scope>NUCLEOTIDE SEQUENCE</scope>
    <source>
        <strain evidence="3">SVJ23</strain>
    </source>
</reference>
<dbReference type="EMBL" id="JAOCIZ010000179">
    <property type="protein sequence ID" value="MDH1507885.1"/>
    <property type="molecule type" value="Genomic_DNA"/>
</dbReference>
<dbReference type="PANTHER" id="PTHR37526">
    <property type="entry name" value="PROTEIN TUSB"/>
    <property type="match status" value="1"/>
</dbReference>
<dbReference type="GO" id="GO:1990228">
    <property type="term" value="C:sulfurtransferase complex"/>
    <property type="evidence" value="ECO:0007669"/>
    <property type="project" value="TreeGrafter"/>
</dbReference>
<accession>A0A3G9I811</accession>
<dbReference type="PANTHER" id="PTHR37526:SF1">
    <property type="entry name" value="PROTEIN TUSB"/>
    <property type="match status" value="1"/>
</dbReference>
<dbReference type="AlphaFoldDB" id="A0A3G9I811"/>
<dbReference type="InterPro" id="IPR027396">
    <property type="entry name" value="DsrEFH-like"/>
</dbReference>
<dbReference type="SUPFAM" id="SSF75169">
    <property type="entry name" value="DsrEFH-like"/>
    <property type="match status" value="1"/>
</dbReference>
<proteinExistence type="predicted"/>
<dbReference type="Proteomes" id="UP000515756">
    <property type="component" value="Chromosome"/>
</dbReference>
<reference evidence="2" key="2">
    <citation type="submission" date="2022-09" db="EMBL/GenBank/DDBJ databases">
        <title>Intensive care unit water sources are persistently colonized with multi-drug resistant bacteria and are the site of extensive horizontal gene transfer of antibiotic resistance genes.</title>
        <authorList>
            <person name="Diorio-Toth L."/>
        </authorList>
    </citation>
    <scope>NUCLEOTIDE SEQUENCE</scope>
    <source>
        <strain evidence="2">GD03710</strain>
    </source>
</reference>
<evidence type="ECO:0000313" key="6">
    <source>
        <dbReference type="Proteomes" id="UP001161704"/>
    </source>
</evidence>
<dbReference type="Proteomes" id="UP001163285">
    <property type="component" value="Chromosome"/>
</dbReference>
<name>A0A3G9I811_AERCA</name>
<reference evidence="1 5" key="1">
    <citation type="submission" date="2019-12" db="EMBL/GenBank/DDBJ databases">
        <title>complete genome sequences of Aeromonas caviae str. WP2-W18-ESBL-01 isolated from wastewater treatment plant effluent.</title>
        <authorList>
            <person name="Sekizuka T."/>
            <person name="Itokawa K."/>
            <person name="Yatsu K."/>
            <person name="Inamine Y."/>
            <person name="Kuroda M."/>
        </authorList>
    </citation>
    <scope>NUCLEOTIDE SEQUENCE [LARGE SCALE GENOMIC DNA]</scope>
    <source>
        <strain evidence="1 5">WP2-W18-ESBL-01</strain>
    </source>
</reference>